<keyword evidence="3" id="KW-1185">Reference proteome</keyword>
<dbReference type="AlphaFoldDB" id="A0A2U2B7S4"/>
<dbReference type="EMBL" id="QEWP01000009">
    <property type="protein sequence ID" value="PWD99105.1"/>
    <property type="molecule type" value="Genomic_DNA"/>
</dbReference>
<comment type="caution">
    <text evidence="2">The sequence shown here is derived from an EMBL/GenBank/DDBJ whole genome shotgun (WGS) entry which is preliminary data.</text>
</comment>
<proteinExistence type="inferred from homology"/>
<dbReference type="PANTHER" id="PTHR30548">
    <property type="entry name" value="2-HYDROXYGLUTARYL-COA DEHYDRATASE, D-COMPONENT-RELATED"/>
    <property type="match status" value="1"/>
</dbReference>
<reference evidence="2 3" key="1">
    <citation type="submission" date="2018-05" db="EMBL/GenBank/DDBJ databases">
        <title>Marinilabilia rubrum sp. nov., isolated from saltern sediment.</title>
        <authorList>
            <person name="Zhang R."/>
        </authorList>
    </citation>
    <scope>NUCLEOTIDE SEQUENCE [LARGE SCALE GENOMIC DNA]</scope>
    <source>
        <strain evidence="2 3">WTE16</strain>
    </source>
</reference>
<accession>A0A2U2B7S4</accession>
<sequence>MDNFEKSDIITDVAYRKNKSRFVPRDEQVRLNHQMKQKLVRFSSEIASETQRPEAMALFDEMMNGMHGDRVKNLYAYRRQGNHVMALICNSLPPELVYAMGNFIPVSVCMGAGEVEPYADEYSKGMCSVSRSLLGFLSSGMCVFFNLADHILSSDLCPSLKKTSDIIEKISDEFDVFCLQTNKARGGKLNVNTSGFMNWVNSINGGNGLNSKRLIEYASLYSEIRYTYQSIFNLRKLSNPPINGKNSLWIQQLMLVEEPRKLLRGLKTLEKELLERASENIGYDAEGKRKRVMLITPRIMPPFGEIYRVIENAGGIIVYEEIDMGITNINYELTRLNEILIKNGSESAAKYMLACVDINSSSCVKEFDMDKILHSIDEYNVDAVIHFSFRNCEIMHKKTNNINNLLNQRGIASLVIESDYMEFFEKELMLEEEISNFLYP</sequence>
<name>A0A2U2B7S4_9BACT</name>
<evidence type="ECO:0000313" key="2">
    <source>
        <dbReference type="EMBL" id="PWD99105.1"/>
    </source>
</evidence>
<dbReference type="Gene3D" id="3.40.50.11890">
    <property type="match status" value="1"/>
</dbReference>
<evidence type="ECO:0000313" key="3">
    <source>
        <dbReference type="Proteomes" id="UP000244956"/>
    </source>
</evidence>
<gene>
    <name evidence="2" type="ORF">DDZ16_12700</name>
</gene>
<dbReference type="RefSeq" id="WP_109264844.1">
    <property type="nucleotide sequence ID" value="NZ_QEWP01000009.1"/>
</dbReference>
<dbReference type="Gene3D" id="1.20.1270.370">
    <property type="match status" value="1"/>
</dbReference>
<dbReference type="OrthoDB" id="9810278at2"/>
<dbReference type="Pfam" id="PF06050">
    <property type="entry name" value="HGD-D"/>
    <property type="match status" value="1"/>
</dbReference>
<dbReference type="Gene3D" id="3.40.50.11900">
    <property type="match status" value="1"/>
</dbReference>
<dbReference type="Proteomes" id="UP000244956">
    <property type="component" value="Unassembled WGS sequence"/>
</dbReference>
<comment type="similarity">
    <text evidence="1">Belongs to the FldB/FldC dehydratase alpha/beta subunit family.</text>
</comment>
<evidence type="ECO:0000256" key="1">
    <source>
        <dbReference type="ARBA" id="ARBA00005806"/>
    </source>
</evidence>
<organism evidence="2 3">
    <name type="scientific">Marinilabilia rubra</name>
    <dbReference type="NCBI Taxonomy" id="2162893"/>
    <lineage>
        <taxon>Bacteria</taxon>
        <taxon>Pseudomonadati</taxon>
        <taxon>Bacteroidota</taxon>
        <taxon>Bacteroidia</taxon>
        <taxon>Marinilabiliales</taxon>
        <taxon>Marinilabiliaceae</taxon>
        <taxon>Marinilabilia</taxon>
    </lineage>
</organism>
<protein>
    <submittedName>
        <fullName evidence="2">2-hydroxyacyl-CoA dehydratase</fullName>
    </submittedName>
</protein>
<dbReference type="PANTHER" id="PTHR30548:SF1">
    <property type="entry name" value="DEHYDRATASE SUBUNIT MJ0007-RELATED"/>
    <property type="match status" value="1"/>
</dbReference>
<dbReference type="InterPro" id="IPR010327">
    <property type="entry name" value="FldB/FldC_alpha/beta"/>
</dbReference>